<dbReference type="PANTHER" id="PTHR33453">
    <property type="match status" value="1"/>
</dbReference>
<keyword evidence="7 8" id="KW-0652">Protein synthesis inhibitor</keyword>
<comment type="similarity">
    <text evidence="2">Belongs to the ribosome-inactivating protein family. Type 1 RIP subfamily.</text>
</comment>
<keyword evidence="9" id="KW-0732">Signal</keyword>
<evidence type="ECO:0000256" key="3">
    <source>
        <dbReference type="ARBA" id="ARBA00012001"/>
    </source>
</evidence>
<dbReference type="InterPro" id="IPR016138">
    <property type="entry name" value="Ribosome_inactivat_prot_sub1"/>
</dbReference>
<evidence type="ECO:0000256" key="8">
    <source>
        <dbReference type="RuleBase" id="RU004915"/>
    </source>
</evidence>
<dbReference type="InterPro" id="IPR001574">
    <property type="entry name" value="Ribosome_inactivat_prot"/>
</dbReference>
<dbReference type="Pfam" id="PF00161">
    <property type="entry name" value="RIP"/>
    <property type="match status" value="1"/>
</dbReference>
<reference evidence="10" key="2">
    <citation type="journal article" date="2000" name="Mol. Cells">
        <title>Isolation and characterization of cDNAs encoding ribosome inactivating protein from Dianthus sinensis L.</title>
        <authorList>
            <person name="Cho H.J."/>
            <person name="Lee S.J."/>
            <person name="Kim S."/>
            <person name="Kim B.D."/>
        </authorList>
    </citation>
    <scope>NUCLEOTIDE SEQUENCE</scope>
</reference>
<evidence type="ECO:0000256" key="2">
    <source>
        <dbReference type="ARBA" id="ARBA00008544"/>
    </source>
</evidence>
<feature type="chain" id="PRO_5004321958" description="rRNA N-glycosylase" evidence="9">
    <location>
        <begin position="19"/>
        <end position="294"/>
    </location>
</feature>
<keyword evidence="6 8" id="KW-0611">Plant defense</keyword>
<keyword evidence="5 8" id="KW-0378">Hydrolase</keyword>
<proteinExistence type="evidence at transcript level"/>
<evidence type="ECO:0000256" key="5">
    <source>
        <dbReference type="ARBA" id="ARBA00022801"/>
    </source>
</evidence>
<reference evidence="10" key="1">
    <citation type="submission" date="1999-12" db="EMBL/GenBank/DDBJ databases">
        <authorList>
            <person name="Kim B.-D."/>
            <person name="Cho H.-J."/>
        </authorList>
    </citation>
    <scope>NUCLEOTIDE SEQUENCE</scope>
</reference>
<dbReference type="Gene3D" id="4.10.470.10">
    <property type="entry name" value="Ricin (A Subunit), domain 2"/>
    <property type="match status" value="1"/>
</dbReference>
<comment type="catalytic activity">
    <reaction evidence="1 8">
        <text>Endohydrolysis of the N-glycosidic bond at one specific adenosine on the 28S rRNA.</text>
        <dbReference type="EC" id="3.2.2.22"/>
    </reaction>
</comment>
<name>Q93Y65_9CARY</name>
<dbReference type="InterPro" id="IPR017989">
    <property type="entry name" value="Ribosome_inactivat_1/2"/>
</dbReference>
<dbReference type="InterPro" id="IPR016139">
    <property type="entry name" value="Ribosome_inactivat_prot_sub2"/>
</dbReference>
<dbReference type="GO" id="GO:0006952">
    <property type="term" value="P:defense response"/>
    <property type="evidence" value="ECO:0007669"/>
    <property type="project" value="UniProtKB-KW"/>
</dbReference>
<evidence type="ECO:0000256" key="7">
    <source>
        <dbReference type="ARBA" id="ARBA00023193"/>
    </source>
</evidence>
<dbReference type="PRINTS" id="PR00396">
    <property type="entry name" value="SHIGARICIN"/>
</dbReference>
<evidence type="ECO:0000256" key="6">
    <source>
        <dbReference type="ARBA" id="ARBA00022821"/>
    </source>
</evidence>
<dbReference type="GO" id="GO:0030598">
    <property type="term" value="F:rRNA N-glycosylase activity"/>
    <property type="evidence" value="ECO:0007669"/>
    <property type="project" value="UniProtKB-EC"/>
</dbReference>
<evidence type="ECO:0000313" key="10">
    <source>
        <dbReference type="EMBL" id="AAK68928.1"/>
    </source>
</evidence>
<dbReference type="PANTHER" id="PTHR33453:SF34">
    <property type="entry name" value="RIBOSOME-INACTIVATING PROTEIN"/>
    <property type="match status" value="1"/>
</dbReference>
<feature type="signal peptide" evidence="9">
    <location>
        <begin position="1"/>
        <end position="18"/>
    </location>
</feature>
<keyword evidence="4 8" id="KW-0800">Toxin</keyword>
<dbReference type="Gene3D" id="3.40.420.10">
    <property type="entry name" value="Ricin (A subunit), domain 1"/>
    <property type="match status" value="1"/>
</dbReference>
<accession>Q93Y65</accession>
<dbReference type="GO" id="GO:0017148">
    <property type="term" value="P:negative regulation of translation"/>
    <property type="evidence" value="ECO:0007669"/>
    <property type="project" value="UniProtKB-KW"/>
</dbReference>
<evidence type="ECO:0000256" key="9">
    <source>
        <dbReference type="SAM" id="SignalP"/>
    </source>
</evidence>
<dbReference type="AlphaFoldDB" id="Q93Y65"/>
<evidence type="ECO:0000256" key="4">
    <source>
        <dbReference type="ARBA" id="ARBA00022656"/>
    </source>
</evidence>
<sequence length="294" mass="33331">MKIYVVAIIAWILLQSSAWTTYAAVRTFTLDLARPTAAKYSSFLDQIRNNMRDPRLKYCSTEIAVIKAPSVADKFLRINFQGPRGTVSLGLARVNLYVVAYFAVDNRNVNRAYYFRTEINSAELRTVFPEVTVANQRPLEYTEDYQSIEKNAKITTGDKSRKELGLGIDLLISTIDKVNKKVRVVKDEARFLLIGIQMSAEAVRFRYIQNLVTRNFPKKFNSDNTVIQYQTSWGKISEAIHSDCKNGKFNKDYNFGFGNVRLVKDFHMGLLMHLGAPKSFFEANSTGVAPAGVH</sequence>
<dbReference type="EMBL" id="AF219237">
    <property type="protein sequence ID" value="AAK68928.1"/>
    <property type="molecule type" value="mRNA"/>
</dbReference>
<protein>
    <recommendedName>
        <fullName evidence="3 8">rRNA N-glycosylase</fullName>
        <ecNumber evidence="3 8">3.2.2.22</ecNumber>
    </recommendedName>
</protein>
<organism evidence="10">
    <name type="scientific">Dianthus chinensis</name>
    <name type="common">rainbow pink</name>
    <dbReference type="NCBI Taxonomy" id="118431"/>
    <lineage>
        <taxon>Eukaryota</taxon>
        <taxon>Viridiplantae</taxon>
        <taxon>Streptophyta</taxon>
        <taxon>Embryophyta</taxon>
        <taxon>Tracheophyta</taxon>
        <taxon>Spermatophyta</taxon>
        <taxon>Magnoliopsida</taxon>
        <taxon>eudicotyledons</taxon>
        <taxon>Gunneridae</taxon>
        <taxon>Pentapetalae</taxon>
        <taxon>Caryophyllales</taxon>
        <taxon>Caryophyllaceae</taxon>
        <taxon>Caryophylleae</taxon>
        <taxon>Dianthus</taxon>
    </lineage>
</organism>
<dbReference type="GO" id="GO:0090729">
    <property type="term" value="F:toxin activity"/>
    <property type="evidence" value="ECO:0007669"/>
    <property type="project" value="UniProtKB-KW"/>
</dbReference>
<evidence type="ECO:0000256" key="1">
    <source>
        <dbReference type="ARBA" id="ARBA00000237"/>
    </source>
</evidence>
<dbReference type="InterPro" id="IPR036041">
    <property type="entry name" value="Ribosome-inact_prot_sf"/>
</dbReference>
<dbReference type="EC" id="3.2.2.22" evidence="3 8"/>
<dbReference type="SUPFAM" id="SSF56371">
    <property type="entry name" value="Ribosome inactivating proteins (RIP)"/>
    <property type="match status" value="1"/>
</dbReference>